<evidence type="ECO:0000256" key="1">
    <source>
        <dbReference type="SAM" id="SignalP"/>
    </source>
</evidence>
<accession>A0AAW0WGH5</accession>
<comment type="caution">
    <text evidence="3">The sequence shown here is derived from an EMBL/GenBank/DDBJ whole genome shotgun (WGS) entry which is preliminary data.</text>
</comment>
<feature type="chain" id="PRO_5043329122" description="Superoxide dismutase copper/zinc binding domain-containing protein" evidence="1">
    <location>
        <begin position="31"/>
        <end position="1139"/>
    </location>
</feature>
<dbReference type="PANTHER" id="PTHR20910:SF1">
    <property type="entry name" value="SUPEROXIDE DISMUTASE COPPER_ZINC BINDING DOMAIN-CONTAINING PROTEIN"/>
    <property type="match status" value="1"/>
</dbReference>
<keyword evidence="1" id="KW-0732">Signal</keyword>
<dbReference type="InterPro" id="IPR053257">
    <property type="entry name" value="Cu-only_SOD"/>
</dbReference>
<protein>
    <recommendedName>
        <fullName evidence="2">Superoxide dismutase copper/zinc binding domain-containing protein</fullName>
    </recommendedName>
</protein>
<feature type="domain" description="Superoxide dismutase copper/zinc binding" evidence="2">
    <location>
        <begin position="662"/>
        <end position="786"/>
    </location>
</feature>
<dbReference type="Gene3D" id="2.60.40.200">
    <property type="entry name" value="Superoxide dismutase, copper/zinc binding domain"/>
    <property type="match status" value="6"/>
</dbReference>
<feature type="signal peptide" evidence="1">
    <location>
        <begin position="1"/>
        <end position="30"/>
    </location>
</feature>
<evidence type="ECO:0000313" key="3">
    <source>
        <dbReference type="EMBL" id="KAK8731162.1"/>
    </source>
</evidence>
<reference evidence="3 4" key="1">
    <citation type="journal article" date="2024" name="BMC Genomics">
        <title>Genome assembly of redclaw crayfish (Cherax quadricarinatus) provides insights into its immune adaptation and hypoxia tolerance.</title>
        <authorList>
            <person name="Liu Z."/>
            <person name="Zheng J."/>
            <person name="Li H."/>
            <person name="Fang K."/>
            <person name="Wang S."/>
            <person name="He J."/>
            <person name="Zhou D."/>
            <person name="Weng S."/>
            <person name="Chi M."/>
            <person name="Gu Z."/>
            <person name="He J."/>
            <person name="Li F."/>
            <person name="Wang M."/>
        </authorList>
    </citation>
    <scope>NUCLEOTIDE SEQUENCE [LARGE SCALE GENOMIC DNA]</scope>
    <source>
        <strain evidence="3">ZL_2023a</strain>
    </source>
</reference>
<keyword evidence="4" id="KW-1185">Reference proteome</keyword>
<dbReference type="AlphaFoldDB" id="A0AAW0WGH5"/>
<dbReference type="GO" id="GO:0046872">
    <property type="term" value="F:metal ion binding"/>
    <property type="evidence" value="ECO:0007669"/>
    <property type="project" value="InterPro"/>
</dbReference>
<organism evidence="3 4">
    <name type="scientific">Cherax quadricarinatus</name>
    <name type="common">Australian red claw crayfish</name>
    <dbReference type="NCBI Taxonomy" id="27406"/>
    <lineage>
        <taxon>Eukaryota</taxon>
        <taxon>Metazoa</taxon>
        <taxon>Ecdysozoa</taxon>
        <taxon>Arthropoda</taxon>
        <taxon>Crustacea</taxon>
        <taxon>Multicrustacea</taxon>
        <taxon>Malacostraca</taxon>
        <taxon>Eumalacostraca</taxon>
        <taxon>Eucarida</taxon>
        <taxon>Decapoda</taxon>
        <taxon>Pleocyemata</taxon>
        <taxon>Astacidea</taxon>
        <taxon>Parastacoidea</taxon>
        <taxon>Parastacidae</taxon>
        <taxon>Cherax</taxon>
    </lineage>
</organism>
<dbReference type="InterPro" id="IPR036423">
    <property type="entry name" value="SOD-like_Cu/Zn_dom_sf"/>
</dbReference>
<sequence length="1139" mass="126475">MIVGSDGRTQLVVALLFFVLWLSAVSEVGASSSSLLLYSTLSWNGLRGNVKFSWDGPGTNITVQVDVEITGLSLVPDPEEYDWAIHDWPTRYDIKDRCTASSLGSRKWDLSRLLGRLTLPQNSSAIFETDQLSFVGENSIWGRSLRIYGKSRSTCSNIHGIGGERTYEARFHNPIGGSIWLRTWPWDVGKADDRGEMKGIQTTIFTDVFNTADDDPVSGDHSWAFFITDILDNKEDRPSCNFLSRVYDPEGREKCDDDGCPQGDLTNTHGQLRVGTSRSRFSRKFYSTTKITLPDLSGPRKLYLAVMGALHPDHLWACAKLREIKPKSARAIFNSQGITGEVRLQQASVFNPTELTLDLKGLLSDAGGFHIHELPVQPKTHPGDLPCEATKGHYNPYSVDPSTSPEAGLGTHDKYELGDLSGKHGLLTGLEDAMATVTDHNLPLFGPRSVMTRSLVIHKVSGTRWVCANLRPTTPQIRAVVTFRYPLVGEIVFEQEADDPLADTQVLVTHLVYSDGSKNDTSGHPWHVHQHVPGRDFYNWTMRCVSAGPHYNPYKVSLVEKVYKDCNTDTAERCEVGDLQSRHGKLKVSGTVRGVADTQRLMTDTNLPLSGPMSILGHSIVIHDEHAPKHRGDRMACAGIYRRFRHKGVVSKWHATQGSGKVEGRVEFVQESEYDLTNTQVDLRGLEGIANGYHVHMVPVEGELEFPCAAATTLGHYNPLNVTASESPPPSEGTHDLYEAGDLAGKYGTLEGLTWKKSFYNDTNLQLFGSTSVMGRSIVIHKKVKNARWFCGSIGWGYSPAEARQVSAIASFHNPQGYAWGYVRMRQLIYQDGSFDETFIEINLRHPGTNNRNITRRHNWSVYVNPVGVDAGVKFFQSRCVAAGYRWNPYLIHLAFPNDRDFYERECGPAVPLRCDVGDLSGRLGTIDVGHKRYVFVDRNLPLSGPHGIMNRALIIHNENAGVERFACANIQPDDDIIKWVIIRKTPKFTAITFMDDMREVLGAPEWYLAADLQTVSFSSDLQCVTFVIHFMGPQAGQLELDFSRILAGGILHSPTISIRGVYSDPKRPKKVPYRTCGGLEEDDILDDKSTSWWNKLRGKVSDGGSFSDDAAAGAAVCCLFHTSLLLAPVLSFLASAFH</sequence>
<dbReference type="Proteomes" id="UP001445076">
    <property type="component" value="Unassembled WGS sequence"/>
</dbReference>
<dbReference type="EMBL" id="JARKIK010000061">
    <property type="protein sequence ID" value="KAK8731162.1"/>
    <property type="molecule type" value="Genomic_DNA"/>
</dbReference>
<gene>
    <name evidence="3" type="ORF">OTU49_007461</name>
</gene>
<feature type="domain" description="Superoxide dismutase copper/zinc binding" evidence="2">
    <location>
        <begin position="489"/>
        <end position="640"/>
    </location>
</feature>
<evidence type="ECO:0000259" key="2">
    <source>
        <dbReference type="Pfam" id="PF00080"/>
    </source>
</evidence>
<dbReference type="GO" id="GO:0006801">
    <property type="term" value="P:superoxide metabolic process"/>
    <property type="evidence" value="ECO:0007669"/>
    <property type="project" value="InterPro"/>
</dbReference>
<dbReference type="PANTHER" id="PTHR20910">
    <property type="entry name" value="AGAP001623-PA"/>
    <property type="match status" value="1"/>
</dbReference>
<dbReference type="InterPro" id="IPR001424">
    <property type="entry name" value="SOD_Cu_Zn_dom"/>
</dbReference>
<name>A0AAW0WGH5_CHEQU</name>
<dbReference type="Pfam" id="PF00080">
    <property type="entry name" value="Sod_Cu"/>
    <property type="match status" value="3"/>
</dbReference>
<feature type="domain" description="Superoxide dismutase copper/zinc binding" evidence="2">
    <location>
        <begin position="339"/>
        <end position="459"/>
    </location>
</feature>
<evidence type="ECO:0000313" key="4">
    <source>
        <dbReference type="Proteomes" id="UP001445076"/>
    </source>
</evidence>
<proteinExistence type="predicted"/>
<dbReference type="SUPFAM" id="SSF49329">
    <property type="entry name" value="Cu,Zn superoxide dismutase-like"/>
    <property type="match status" value="5"/>
</dbReference>